<evidence type="ECO:0000313" key="1">
    <source>
        <dbReference type="EMBL" id="KDN13884.1"/>
    </source>
</evidence>
<comment type="caution">
    <text evidence="1">The sequence shown here is derived from an EMBL/GenBank/DDBJ whole genome shotgun (WGS) entry which is preliminary data.</text>
</comment>
<evidence type="ECO:0000313" key="2">
    <source>
        <dbReference type="Proteomes" id="UP000027170"/>
    </source>
</evidence>
<dbReference type="EMBL" id="JFZV01000016">
    <property type="protein sequence ID" value="KDN13884.1"/>
    <property type="molecule type" value="Genomic_DNA"/>
</dbReference>
<proteinExistence type="predicted"/>
<protein>
    <submittedName>
        <fullName evidence="1">Uncharacterized protein</fullName>
    </submittedName>
</protein>
<organism evidence="1 2">
    <name type="scientific">Snodgrassella communis</name>
    <dbReference type="NCBI Taxonomy" id="2946699"/>
    <lineage>
        <taxon>Bacteria</taxon>
        <taxon>Pseudomonadati</taxon>
        <taxon>Pseudomonadota</taxon>
        <taxon>Betaproteobacteria</taxon>
        <taxon>Neisseriales</taxon>
        <taxon>Neisseriaceae</taxon>
        <taxon>Snodgrassella</taxon>
    </lineage>
</organism>
<keyword evidence="2" id="KW-1185">Reference proteome</keyword>
<gene>
    <name evidence="1" type="ORF">SALWKB29_2078</name>
</gene>
<dbReference type="AlphaFoldDB" id="A0A836Z5C7"/>
<accession>A0A836Z5C7</accession>
<name>A0A836Z5C7_9NEIS</name>
<reference evidence="1 2" key="1">
    <citation type="submission" date="2014-03" db="EMBL/GenBank/DDBJ databases">
        <title>The genomes of two eusocial bee gut symbionts.</title>
        <authorList>
            <person name="Kwong W.K."/>
            <person name="Engel P."/>
            <person name="Koch H."/>
            <person name="Moran N.A."/>
        </authorList>
    </citation>
    <scope>NUCLEOTIDE SEQUENCE [LARGE SCALE GENOMIC DNA]</scope>
    <source>
        <strain evidence="2">wkB29</strain>
    </source>
</reference>
<dbReference type="Proteomes" id="UP000027170">
    <property type="component" value="Unassembled WGS sequence"/>
</dbReference>
<sequence length="42" mass="4854">MLIRRLIACMSKVLIVLIQADYCINKDIYKLRCSLQIVSALQ</sequence>